<feature type="transmembrane region" description="Helical" evidence="1">
    <location>
        <begin position="16"/>
        <end position="36"/>
    </location>
</feature>
<dbReference type="Proteomes" id="UP000002754">
    <property type="component" value="Unassembled WGS sequence"/>
</dbReference>
<evidence type="ECO:0000313" key="5">
    <source>
        <dbReference type="Proteomes" id="UP000297014"/>
    </source>
</evidence>
<keyword evidence="4" id="KW-1185">Reference proteome</keyword>
<keyword evidence="1" id="KW-0472">Membrane</keyword>
<dbReference type="Pfam" id="PF09911">
    <property type="entry name" value="DUF2140"/>
    <property type="match status" value="1"/>
</dbReference>
<proteinExistence type="predicted"/>
<comment type="caution">
    <text evidence="2">The sequence shown here is derived from an EMBL/GenBank/DDBJ whole genome shotgun (WGS) entry which is preliminary data.</text>
</comment>
<name>A0A094WJW3_ALKAL</name>
<dbReference type="EMBL" id="ALPT02000016">
    <property type="protein sequence ID" value="KGA98064.1"/>
    <property type="molecule type" value="Genomic_DNA"/>
</dbReference>
<dbReference type="eggNOG" id="COG4698">
    <property type="taxonomic scope" value="Bacteria"/>
</dbReference>
<dbReference type="EMBL" id="JALP01000397">
    <property type="protein sequence ID" value="THG88326.1"/>
    <property type="molecule type" value="Genomic_DNA"/>
</dbReference>
<dbReference type="Proteomes" id="UP000297014">
    <property type="component" value="Unassembled WGS sequence"/>
</dbReference>
<dbReference type="RefSeq" id="WP_003322921.1">
    <property type="nucleotide sequence ID" value="NZ_ALPT02000016.1"/>
</dbReference>
<reference evidence="3 5" key="2">
    <citation type="submission" date="2014-01" db="EMBL/GenBank/DDBJ databases">
        <title>Draft genome sequencing of Bacillus alcalophilus CGMCC 1.3604.</title>
        <authorList>
            <person name="Yang J."/>
            <person name="Diao L."/>
            <person name="Yang S."/>
        </authorList>
    </citation>
    <scope>NUCLEOTIDE SEQUENCE [LARGE SCALE GENOMIC DNA]</scope>
    <source>
        <strain evidence="3 5">CGMCC 1.3604</strain>
    </source>
</reference>
<keyword evidence="1" id="KW-0812">Transmembrane</keyword>
<evidence type="ECO:0008006" key="6">
    <source>
        <dbReference type="Google" id="ProtNLM"/>
    </source>
</evidence>
<dbReference type="OrthoDB" id="2412610at2"/>
<gene>
    <name evidence="3" type="ORF">AJ85_07200</name>
    <name evidence="2" type="ORF">BALCAV_0206590</name>
</gene>
<sequence>MDKERNVMMRFVTWKTAFWGLLIINLLTFLAIFLFLRSMSIDESELNRSELIRPTSGDVLLEVTSSKEQILQLIYSTDLESEQDFVIEFEGAYVKYQSSIRILGQDIGFTVYLEPVVAGNGDLLLNVRQVQLGFFDIPVSMILAGMGESTDFPEWVVVDSGNELLHVQITELDLGANYYLQFKEFDVQADNIKLELVAK</sequence>
<evidence type="ECO:0000256" key="1">
    <source>
        <dbReference type="SAM" id="Phobius"/>
    </source>
</evidence>
<dbReference type="AlphaFoldDB" id="A0A094WJW3"/>
<organism evidence="2 4">
    <name type="scientific">Alkalihalobacillus alcalophilus ATCC 27647 = CGMCC 1.3604</name>
    <dbReference type="NCBI Taxonomy" id="1218173"/>
    <lineage>
        <taxon>Bacteria</taxon>
        <taxon>Bacillati</taxon>
        <taxon>Bacillota</taxon>
        <taxon>Bacilli</taxon>
        <taxon>Bacillales</taxon>
        <taxon>Bacillaceae</taxon>
        <taxon>Alkalihalobacillus</taxon>
    </lineage>
</organism>
<evidence type="ECO:0000313" key="2">
    <source>
        <dbReference type="EMBL" id="KGA98064.1"/>
    </source>
</evidence>
<dbReference type="STRING" id="1218173.BALCAV_0206590"/>
<evidence type="ECO:0000313" key="3">
    <source>
        <dbReference type="EMBL" id="THG88326.1"/>
    </source>
</evidence>
<protein>
    <recommendedName>
        <fullName evidence="6">DUF2140 domain-containing protein</fullName>
    </recommendedName>
</protein>
<evidence type="ECO:0000313" key="4">
    <source>
        <dbReference type="Proteomes" id="UP000002754"/>
    </source>
</evidence>
<keyword evidence="1" id="KW-1133">Transmembrane helix</keyword>
<dbReference type="InterPro" id="IPR018672">
    <property type="entry name" value="DUF2140"/>
</dbReference>
<accession>A0A094WJW3</accession>
<reference evidence="2 4" key="1">
    <citation type="journal article" date="2014" name="Genome Announc.">
        <title>Draft Genome Sequence of Bacillus alcalophilus AV1934, a Classic Alkaliphile Isolated from Human Feces in 1934.</title>
        <authorList>
            <person name="Attie O."/>
            <person name="Jayaprakash A."/>
            <person name="Shah H."/>
            <person name="Paulsen I.T."/>
            <person name="Morino M."/>
            <person name="Takahashi Y."/>
            <person name="Narumi I."/>
            <person name="Sachidanandam R."/>
            <person name="Satoh K."/>
            <person name="Ito M."/>
            <person name="Krulwich T.A."/>
        </authorList>
    </citation>
    <scope>NUCLEOTIDE SEQUENCE [LARGE SCALE GENOMIC DNA]</scope>
    <source>
        <strain evidence="2 4">AV1934</strain>
    </source>
</reference>